<feature type="region of interest" description="Disordered" evidence="15">
    <location>
        <begin position="268"/>
        <end position="289"/>
    </location>
</feature>
<evidence type="ECO:0000256" key="1">
    <source>
        <dbReference type="ARBA" id="ARBA00004571"/>
    </source>
</evidence>
<keyword evidence="5 12" id="KW-0812">Transmembrane</keyword>
<dbReference type="InterPro" id="IPR010917">
    <property type="entry name" value="TonB_rcpt_CS"/>
</dbReference>
<dbReference type="Gene3D" id="2.170.130.10">
    <property type="entry name" value="TonB-dependent receptor, plug domain"/>
    <property type="match status" value="1"/>
</dbReference>
<dbReference type="SUPFAM" id="SSF56935">
    <property type="entry name" value="Porins"/>
    <property type="match status" value="1"/>
</dbReference>
<evidence type="ECO:0000256" key="15">
    <source>
        <dbReference type="SAM" id="MobiDB-lite"/>
    </source>
</evidence>
<evidence type="ECO:0000256" key="8">
    <source>
        <dbReference type="ARBA" id="ARBA00023077"/>
    </source>
</evidence>
<keyword evidence="20" id="KW-1185">Reference proteome</keyword>
<evidence type="ECO:0000256" key="10">
    <source>
        <dbReference type="ARBA" id="ARBA00023170"/>
    </source>
</evidence>
<evidence type="ECO:0000256" key="16">
    <source>
        <dbReference type="SAM" id="SignalP"/>
    </source>
</evidence>
<proteinExistence type="inferred from homology"/>
<dbReference type="EMBL" id="JAVIZX010000001">
    <property type="protein sequence ID" value="MDR6213908.1"/>
    <property type="molecule type" value="Genomic_DNA"/>
</dbReference>
<comment type="caution">
    <text evidence="19">The sequence shown here is derived from an EMBL/GenBank/DDBJ whole genome shotgun (WGS) entry which is preliminary data.</text>
</comment>
<evidence type="ECO:0000256" key="9">
    <source>
        <dbReference type="ARBA" id="ARBA00023136"/>
    </source>
</evidence>
<dbReference type="RefSeq" id="WP_309827803.1">
    <property type="nucleotide sequence ID" value="NZ_JAVIZX010000001.1"/>
</dbReference>
<evidence type="ECO:0000259" key="18">
    <source>
        <dbReference type="Pfam" id="PF07715"/>
    </source>
</evidence>
<feature type="chain" id="PRO_5045999584" evidence="16">
    <location>
        <begin position="25"/>
        <end position="659"/>
    </location>
</feature>
<dbReference type="PROSITE" id="PS52016">
    <property type="entry name" value="TONB_DEPENDENT_REC_3"/>
    <property type="match status" value="1"/>
</dbReference>
<evidence type="ECO:0000259" key="17">
    <source>
        <dbReference type="Pfam" id="PF00593"/>
    </source>
</evidence>
<dbReference type="PROSITE" id="PS01156">
    <property type="entry name" value="TONB_DEPENDENT_REC_2"/>
    <property type="match status" value="1"/>
</dbReference>
<evidence type="ECO:0000256" key="4">
    <source>
        <dbReference type="ARBA" id="ARBA00022452"/>
    </source>
</evidence>
<dbReference type="Pfam" id="PF00593">
    <property type="entry name" value="TonB_dep_Rec_b-barrel"/>
    <property type="match status" value="1"/>
</dbReference>
<evidence type="ECO:0000256" key="6">
    <source>
        <dbReference type="ARBA" id="ARBA00022729"/>
    </source>
</evidence>
<comment type="subcellular location">
    <subcellularLocation>
        <location evidence="1 12">Cell outer membrane</location>
        <topology evidence="1 12">Multi-pass membrane protein</topology>
    </subcellularLocation>
</comment>
<dbReference type="Proteomes" id="UP001267710">
    <property type="component" value="Unassembled WGS sequence"/>
</dbReference>
<dbReference type="InterPro" id="IPR037066">
    <property type="entry name" value="Plug_dom_sf"/>
</dbReference>
<comment type="similarity">
    <text evidence="2 12 14">Belongs to the TonB-dependent receptor family.</text>
</comment>
<accession>A0ABU1IBE3</accession>
<feature type="domain" description="TonB-dependent receptor plug" evidence="18">
    <location>
        <begin position="55"/>
        <end position="163"/>
    </location>
</feature>
<keyword evidence="10 19" id="KW-0675">Receptor</keyword>
<keyword evidence="6 16" id="KW-0732">Signal</keyword>
<dbReference type="Gene3D" id="2.40.170.20">
    <property type="entry name" value="TonB-dependent receptor, beta-barrel domain"/>
    <property type="match status" value="1"/>
</dbReference>
<feature type="compositionally biased region" description="Basic and acidic residues" evidence="15">
    <location>
        <begin position="277"/>
        <end position="287"/>
    </location>
</feature>
<feature type="signal peptide" evidence="16">
    <location>
        <begin position="1"/>
        <end position="24"/>
    </location>
</feature>
<keyword evidence="7" id="KW-0406">Ion transport</keyword>
<evidence type="ECO:0000256" key="11">
    <source>
        <dbReference type="ARBA" id="ARBA00023237"/>
    </source>
</evidence>
<dbReference type="PANTHER" id="PTHR30069:SF53">
    <property type="entry name" value="COLICIN I RECEPTOR-RELATED"/>
    <property type="match status" value="1"/>
</dbReference>
<evidence type="ECO:0000256" key="2">
    <source>
        <dbReference type="ARBA" id="ARBA00009810"/>
    </source>
</evidence>
<feature type="short sequence motif" description="TonB C-terminal box" evidence="13">
    <location>
        <begin position="642"/>
        <end position="659"/>
    </location>
</feature>
<feature type="domain" description="TonB-dependent receptor-like beta-barrel" evidence="17">
    <location>
        <begin position="253"/>
        <end position="632"/>
    </location>
</feature>
<dbReference type="CDD" id="cd01347">
    <property type="entry name" value="ligand_gated_channel"/>
    <property type="match status" value="1"/>
</dbReference>
<dbReference type="InterPro" id="IPR000531">
    <property type="entry name" value="Beta-barrel_TonB"/>
</dbReference>
<keyword evidence="9 12" id="KW-0472">Membrane</keyword>
<sequence length="659" mass="72226">MRKVSTRRPVAWAVSMALAGWAQAQTAPAPAADERGMATLGGVVVTATGFEQQIEQAPASISVIQGEALRQRSFRDLTDALRDVEGVVVNGNSNETDISIRGMPADYTLILVDGKRQGLRDARVNGNRGYEQSFVPPAEAIERIEVVRGPMSSLYGSDAIGGVINIITRKVPPTWGGSVGLDYTAQQHGRYGNATQGQFYLAGPVKSEVLGLQLWGRQLNRQADDDVQTTEGFTRARHRDLTARLAITPSAQQDILLEGGVTRLDNGDGPSANWATREQENDRDHASVTHKGRWGWASSEVSLAWERGSRWGLSDGSSATQDAFAQRKPEVRNTVFDAKLVAPVGAAHIVTGGVQWNDSEIEDWNEGLGDRVRRTFGVVQKAVFVEDEWSLTDALRLTGGLRVDHHAQYGTHTSPRLYANWQATDQWTLKGGVSRGFKAPEIRAVVPGYAYLRRNRFVMLGNPDLQPETSTNYEFGALWSNRSDLSAGATVFYNDFKNKLSTVTTDQRWNGFIRMDRVNIDTARIAGLELHGTWQATRALALKANYTYLDSEQKSGANRGAPLSLTPEHTANLRADWKATPRLSFWGAANYYGKEYSATLGTGAVPAHTMVDLGASYQWSPAVTVNAALYNLGDKQLDAATYDKTSYGRRAWVGVRASF</sequence>
<evidence type="ECO:0000256" key="3">
    <source>
        <dbReference type="ARBA" id="ARBA00022448"/>
    </source>
</evidence>
<evidence type="ECO:0000256" key="7">
    <source>
        <dbReference type="ARBA" id="ARBA00023065"/>
    </source>
</evidence>
<evidence type="ECO:0000256" key="13">
    <source>
        <dbReference type="PROSITE-ProRule" id="PRU10144"/>
    </source>
</evidence>
<evidence type="ECO:0000256" key="14">
    <source>
        <dbReference type="RuleBase" id="RU003357"/>
    </source>
</evidence>
<evidence type="ECO:0000256" key="5">
    <source>
        <dbReference type="ARBA" id="ARBA00022692"/>
    </source>
</evidence>
<evidence type="ECO:0000256" key="12">
    <source>
        <dbReference type="PROSITE-ProRule" id="PRU01360"/>
    </source>
</evidence>
<keyword evidence="11 12" id="KW-0998">Cell outer membrane</keyword>
<organism evidence="19 20">
    <name type="scientific">Paracidovorax wautersii</name>
    <dbReference type="NCBI Taxonomy" id="1177982"/>
    <lineage>
        <taxon>Bacteria</taxon>
        <taxon>Pseudomonadati</taxon>
        <taxon>Pseudomonadota</taxon>
        <taxon>Betaproteobacteria</taxon>
        <taxon>Burkholderiales</taxon>
        <taxon>Comamonadaceae</taxon>
        <taxon>Paracidovorax</taxon>
    </lineage>
</organism>
<dbReference type="PANTHER" id="PTHR30069">
    <property type="entry name" value="TONB-DEPENDENT OUTER MEMBRANE RECEPTOR"/>
    <property type="match status" value="1"/>
</dbReference>
<name>A0ABU1IBE3_9BURK</name>
<reference evidence="19 20" key="1">
    <citation type="submission" date="2023-08" db="EMBL/GenBank/DDBJ databases">
        <title>Functional and genomic diversity of the sorghum phyllosphere microbiome.</title>
        <authorList>
            <person name="Shade A."/>
        </authorList>
    </citation>
    <scope>NUCLEOTIDE SEQUENCE [LARGE SCALE GENOMIC DNA]</scope>
    <source>
        <strain evidence="19 20">SORGH_AS_0335</strain>
    </source>
</reference>
<keyword evidence="4 12" id="KW-1134">Transmembrane beta strand</keyword>
<keyword evidence="3 12" id="KW-0813">Transport</keyword>
<evidence type="ECO:0000313" key="19">
    <source>
        <dbReference type="EMBL" id="MDR6213908.1"/>
    </source>
</evidence>
<keyword evidence="8 14" id="KW-0798">TonB box</keyword>
<gene>
    <name evidence="19" type="ORF">QE399_001597</name>
</gene>
<evidence type="ECO:0000313" key="20">
    <source>
        <dbReference type="Proteomes" id="UP001267710"/>
    </source>
</evidence>
<protein>
    <submittedName>
        <fullName evidence="19">Outer membrane receptor for ferrienterochelin and colicins</fullName>
    </submittedName>
</protein>
<dbReference type="InterPro" id="IPR039426">
    <property type="entry name" value="TonB-dep_rcpt-like"/>
</dbReference>
<dbReference type="InterPro" id="IPR012910">
    <property type="entry name" value="Plug_dom"/>
</dbReference>
<dbReference type="Pfam" id="PF07715">
    <property type="entry name" value="Plug"/>
    <property type="match status" value="1"/>
</dbReference>
<dbReference type="InterPro" id="IPR036942">
    <property type="entry name" value="Beta-barrel_TonB_sf"/>
</dbReference>